<keyword evidence="3" id="KW-0804">Transcription</keyword>
<keyword evidence="1" id="KW-0805">Transcription regulation</keyword>
<dbReference type="PANTHER" id="PTHR48111:SF67">
    <property type="entry name" value="TRANSCRIPTIONAL REGULATORY PROTEIN TCTD"/>
    <property type="match status" value="1"/>
</dbReference>
<dbReference type="RefSeq" id="WP_141162398.1">
    <property type="nucleotide sequence ID" value="NZ_VHQG01000001.1"/>
</dbReference>
<evidence type="ECO:0000256" key="3">
    <source>
        <dbReference type="ARBA" id="ARBA00023163"/>
    </source>
</evidence>
<dbReference type="InterPro" id="IPR036388">
    <property type="entry name" value="WH-like_DNA-bd_sf"/>
</dbReference>
<dbReference type="GO" id="GO:0032993">
    <property type="term" value="C:protein-DNA complex"/>
    <property type="evidence" value="ECO:0007669"/>
    <property type="project" value="TreeGrafter"/>
</dbReference>
<dbReference type="Proteomes" id="UP000316252">
    <property type="component" value="Unassembled WGS sequence"/>
</dbReference>
<dbReference type="EMBL" id="VHQG01000001">
    <property type="protein sequence ID" value="TPW77873.1"/>
    <property type="molecule type" value="Genomic_DNA"/>
</dbReference>
<evidence type="ECO:0000313" key="8">
    <source>
        <dbReference type="EMBL" id="TPW77873.1"/>
    </source>
</evidence>
<reference evidence="8 9" key="1">
    <citation type="submission" date="2019-06" db="EMBL/GenBank/DDBJ databases">
        <authorList>
            <person name="Li F."/>
        </authorList>
    </citation>
    <scope>NUCLEOTIDE SEQUENCE [LARGE SCALE GENOMIC DNA]</scope>
    <source>
        <strain evidence="8 9">10F1D-1</strain>
    </source>
</reference>
<dbReference type="GO" id="GO:0000156">
    <property type="term" value="F:phosphorelay response regulator activity"/>
    <property type="evidence" value="ECO:0007669"/>
    <property type="project" value="TreeGrafter"/>
</dbReference>
<dbReference type="SMART" id="SM00448">
    <property type="entry name" value="REC"/>
    <property type="match status" value="1"/>
</dbReference>
<dbReference type="GO" id="GO:0005829">
    <property type="term" value="C:cytosol"/>
    <property type="evidence" value="ECO:0007669"/>
    <property type="project" value="TreeGrafter"/>
</dbReference>
<dbReference type="SMART" id="SM00862">
    <property type="entry name" value="Trans_reg_C"/>
    <property type="match status" value="1"/>
</dbReference>
<evidence type="ECO:0000256" key="1">
    <source>
        <dbReference type="ARBA" id="ARBA00023015"/>
    </source>
</evidence>
<dbReference type="InterPro" id="IPR001867">
    <property type="entry name" value="OmpR/PhoB-type_DNA-bd"/>
</dbReference>
<evidence type="ECO:0000256" key="5">
    <source>
        <dbReference type="PROSITE-ProRule" id="PRU01091"/>
    </source>
</evidence>
<accession>A0A506Y7M3</accession>
<feature type="domain" description="OmpR/PhoB-type" evidence="7">
    <location>
        <begin position="124"/>
        <end position="218"/>
    </location>
</feature>
<feature type="DNA-binding region" description="OmpR/PhoB-type" evidence="5">
    <location>
        <begin position="124"/>
        <end position="218"/>
    </location>
</feature>
<dbReference type="GO" id="GO:0006355">
    <property type="term" value="P:regulation of DNA-templated transcription"/>
    <property type="evidence" value="ECO:0007669"/>
    <property type="project" value="InterPro"/>
</dbReference>
<dbReference type="SUPFAM" id="SSF52172">
    <property type="entry name" value="CheY-like"/>
    <property type="match status" value="1"/>
</dbReference>
<comment type="caution">
    <text evidence="8">The sequence shown here is derived from an EMBL/GenBank/DDBJ whole genome shotgun (WGS) entry which is preliminary data.</text>
</comment>
<name>A0A506Y7M3_9MICO</name>
<dbReference type="OrthoDB" id="3197131at2"/>
<dbReference type="InterPro" id="IPR039420">
    <property type="entry name" value="WalR-like"/>
</dbReference>
<keyword evidence="2 5" id="KW-0238">DNA-binding</keyword>
<feature type="domain" description="Response regulatory" evidence="6">
    <location>
        <begin position="3"/>
        <end position="117"/>
    </location>
</feature>
<dbReference type="GO" id="GO:0000976">
    <property type="term" value="F:transcription cis-regulatory region binding"/>
    <property type="evidence" value="ECO:0007669"/>
    <property type="project" value="TreeGrafter"/>
</dbReference>
<dbReference type="InterPro" id="IPR001789">
    <property type="entry name" value="Sig_transdc_resp-reg_receiver"/>
</dbReference>
<dbReference type="AlphaFoldDB" id="A0A506Y7M3"/>
<dbReference type="Pfam" id="PF00486">
    <property type="entry name" value="Trans_reg_C"/>
    <property type="match status" value="1"/>
</dbReference>
<dbReference type="Pfam" id="PF00072">
    <property type="entry name" value="Response_reg"/>
    <property type="match status" value="1"/>
</dbReference>
<dbReference type="PANTHER" id="PTHR48111">
    <property type="entry name" value="REGULATOR OF RPOS"/>
    <property type="match status" value="1"/>
</dbReference>
<gene>
    <name evidence="8" type="ORF">FJ657_04290</name>
</gene>
<dbReference type="Gene3D" id="3.40.50.2300">
    <property type="match status" value="1"/>
</dbReference>
<keyword evidence="4" id="KW-0597">Phosphoprotein</keyword>
<proteinExistence type="predicted"/>
<dbReference type="PROSITE" id="PS51755">
    <property type="entry name" value="OMPR_PHOB"/>
    <property type="match status" value="1"/>
</dbReference>
<protein>
    <submittedName>
        <fullName evidence="8">Response regulator transcription factor</fullName>
    </submittedName>
</protein>
<dbReference type="Gene3D" id="1.10.10.10">
    <property type="entry name" value="Winged helix-like DNA-binding domain superfamily/Winged helix DNA-binding domain"/>
    <property type="match status" value="1"/>
</dbReference>
<evidence type="ECO:0000259" key="6">
    <source>
        <dbReference type="PROSITE" id="PS50110"/>
    </source>
</evidence>
<evidence type="ECO:0000256" key="4">
    <source>
        <dbReference type="PROSITE-ProRule" id="PRU00169"/>
    </source>
</evidence>
<sequence>MTSILVAEDEDRLASLIVRALTRGGFLVERVSTGTAALDAALSGRYQLVLLDIGLPELDGISVLERIRRLDGSLPILLVTADNAPQHIVRGLAAGADDYIPKPFRFDELVARVEANLRKARAVQTVLVVGDLTLDLMGRTASTPDVSETLPIRELELLEYLMRRPGATVTREQLLADIWGIETARSSNVIDVYVRHLRRRLGADVVETVRGEGYRIGV</sequence>
<evidence type="ECO:0000256" key="2">
    <source>
        <dbReference type="ARBA" id="ARBA00023125"/>
    </source>
</evidence>
<evidence type="ECO:0000313" key="9">
    <source>
        <dbReference type="Proteomes" id="UP000316252"/>
    </source>
</evidence>
<dbReference type="PROSITE" id="PS50110">
    <property type="entry name" value="RESPONSE_REGULATORY"/>
    <property type="match status" value="1"/>
</dbReference>
<feature type="modified residue" description="4-aspartylphosphate" evidence="4">
    <location>
        <position position="52"/>
    </location>
</feature>
<organism evidence="8 9">
    <name type="scientific">Schumannella soli</name>
    <dbReference type="NCBI Taxonomy" id="2590779"/>
    <lineage>
        <taxon>Bacteria</taxon>
        <taxon>Bacillati</taxon>
        <taxon>Actinomycetota</taxon>
        <taxon>Actinomycetes</taxon>
        <taxon>Micrococcales</taxon>
        <taxon>Microbacteriaceae</taxon>
        <taxon>Schumannella</taxon>
    </lineage>
</organism>
<evidence type="ECO:0000259" key="7">
    <source>
        <dbReference type="PROSITE" id="PS51755"/>
    </source>
</evidence>
<dbReference type="InterPro" id="IPR011006">
    <property type="entry name" value="CheY-like_superfamily"/>
</dbReference>
<keyword evidence="9" id="KW-1185">Reference proteome</keyword>
<dbReference type="CDD" id="cd00383">
    <property type="entry name" value="trans_reg_C"/>
    <property type="match status" value="1"/>
</dbReference>